<evidence type="ECO:0000313" key="4">
    <source>
        <dbReference type="Proteomes" id="UP000641646"/>
    </source>
</evidence>
<reference evidence="3" key="1">
    <citation type="journal article" date="2015" name="ISME J.">
        <title>Draft Genome Sequence of Streptomyces incarnatus NRRL8089, which Produces the Nucleoside Antibiotic Sinefungin.</title>
        <authorList>
            <person name="Oshima K."/>
            <person name="Hattori M."/>
            <person name="Shimizu H."/>
            <person name="Fukuda K."/>
            <person name="Nemoto M."/>
            <person name="Inagaki K."/>
            <person name="Tamura T."/>
        </authorList>
    </citation>
    <scope>NUCLEOTIDE SEQUENCE</scope>
    <source>
        <strain evidence="3">FACHB-1375</strain>
    </source>
</reference>
<accession>A0A926VG54</accession>
<sequence length="172" mass="19240">MDIPQILQSVDEAVYAKTNKHLNNLQRRIIAGILNGQKYADVSENYGYSAQHVKKASHELLQILSDVFGEKVKKSNLESVLERQINVKITFGNKNTRHKNIIGIGSIKNCPVPSTATPEKSKPTTPDFQQKSNNETKLETIDKLRDFGLSDEQIAEALEIPLDVVNQLSLND</sequence>
<organism evidence="3 4">
    <name type="scientific">Aerosakkonema funiforme FACHB-1375</name>
    <dbReference type="NCBI Taxonomy" id="2949571"/>
    <lineage>
        <taxon>Bacteria</taxon>
        <taxon>Bacillati</taxon>
        <taxon>Cyanobacteriota</taxon>
        <taxon>Cyanophyceae</taxon>
        <taxon>Oscillatoriophycideae</taxon>
        <taxon>Aerosakkonematales</taxon>
        <taxon>Aerosakkonemataceae</taxon>
        <taxon>Aerosakkonema</taxon>
    </lineage>
</organism>
<comment type="caution">
    <text evidence="3">The sequence shown here is derived from an EMBL/GenBank/DDBJ whole genome shotgun (WGS) entry which is preliminary data.</text>
</comment>
<evidence type="ECO:0000259" key="2">
    <source>
        <dbReference type="Pfam" id="PF26355"/>
    </source>
</evidence>
<protein>
    <recommendedName>
        <fullName evidence="2">vWA-MoxR associated protein N-terminal HTH domain-containing protein</fullName>
    </recommendedName>
</protein>
<feature type="domain" description="vWA-MoxR associated protein N-terminal HTH" evidence="2">
    <location>
        <begin position="1"/>
        <end position="84"/>
    </location>
</feature>
<evidence type="ECO:0000313" key="3">
    <source>
        <dbReference type="EMBL" id="MBD2183137.1"/>
    </source>
</evidence>
<dbReference type="AlphaFoldDB" id="A0A926VG54"/>
<dbReference type="EMBL" id="JACJPW010000048">
    <property type="protein sequence ID" value="MBD2183137.1"/>
    <property type="molecule type" value="Genomic_DNA"/>
</dbReference>
<reference evidence="3" key="2">
    <citation type="submission" date="2020-08" db="EMBL/GenBank/DDBJ databases">
        <authorList>
            <person name="Chen M."/>
            <person name="Teng W."/>
            <person name="Zhao L."/>
            <person name="Hu C."/>
            <person name="Zhou Y."/>
            <person name="Han B."/>
            <person name="Song L."/>
            <person name="Shu W."/>
        </authorList>
    </citation>
    <scope>NUCLEOTIDE SEQUENCE</scope>
    <source>
        <strain evidence="3">FACHB-1375</strain>
    </source>
</reference>
<feature type="region of interest" description="Disordered" evidence="1">
    <location>
        <begin position="112"/>
        <end position="135"/>
    </location>
</feature>
<proteinExistence type="predicted"/>
<keyword evidence="4" id="KW-1185">Reference proteome</keyword>
<dbReference type="RefSeq" id="WP_190466838.1">
    <property type="nucleotide sequence ID" value="NZ_JACJPW010000048.1"/>
</dbReference>
<evidence type="ECO:0000256" key="1">
    <source>
        <dbReference type="SAM" id="MobiDB-lite"/>
    </source>
</evidence>
<dbReference type="InterPro" id="IPR058651">
    <property type="entry name" value="HTH_VMAP-M9"/>
</dbReference>
<feature type="compositionally biased region" description="Polar residues" evidence="1">
    <location>
        <begin position="112"/>
        <end position="133"/>
    </location>
</feature>
<dbReference type="Pfam" id="PF26355">
    <property type="entry name" value="HTH_VMAP-M9"/>
    <property type="match status" value="1"/>
</dbReference>
<gene>
    <name evidence="3" type="ORF">H6G03_19065</name>
</gene>
<dbReference type="Proteomes" id="UP000641646">
    <property type="component" value="Unassembled WGS sequence"/>
</dbReference>
<name>A0A926VG54_9CYAN</name>